<evidence type="ECO:0000256" key="3">
    <source>
        <dbReference type="ARBA" id="ARBA00022603"/>
    </source>
</evidence>
<dbReference type="GO" id="GO:0032259">
    <property type="term" value="P:methylation"/>
    <property type="evidence" value="ECO:0007669"/>
    <property type="project" value="UniProtKB-KW"/>
</dbReference>
<feature type="transmembrane region" description="Helical" evidence="12">
    <location>
        <begin position="113"/>
        <end position="135"/>
    </location>
</feature>
<evidence type="ECO:0000256" key="4">
    <source>
        <dbReference type="ARBA" id="ARBA00022691"/>
    </source>
</evidence>
<dbReference type="GeneID" id="25324003"/>
<dbReference type="EMBL" id="KN847317">
    <property type="protein sequence ID" value="KIW62042.1"/>
    <property type="molecule type" value="Genomic_DNA"/>
</dbReference>
<dbReference type="AlphaFoldDB" id="A0A0D2DIC8"/>
<dbReference type="HOGENOM" id="CLU_065200_6_1_1"/>
<keyword evidence="3" id="KW-0489">Methyltransferase</keyword>
<keyword evidence="2" id="KW-0444">Lipid biosynthesis</keyword>
<keyword evidence="4" id="KW-0949">S-adenosyl-L-methionine</keyword>
<dbReference type="Proteomes" id="UP000054342">
    <property type="component" value="Unassembled WGS sequence"/>
</dbReference>
<evidence type="ECO:0000256" key="1">
    <source>
        <dbReference type="ARBA" id="ARBA00004127"/>
    </source>
</evidence>
<evidence type="ECO:0000256" key="6">
    <source>
        <dbReference type="ARBA" id="ARBA00022824"/>
    </source>
</evidence>
<evidence type="ECO:0000256" key="7">
    <source>
        <dbReference type="ARBA" id="ARBA00022989"/>
    </source>
</evidence>
<dbReference type="OrthoDB" id="422086at2759"/>
<dbReference type="Gene3D" id="1.20.120.1630">
    <property type="match status" value="1"/>
</dbReference>
<evidence type="ECO:0000256" key="10">
    <source>
        <dbReference type="ARBA" id="ARBA00023209"/>
    </source>
</evidence>
<protein>
    <submittedName>
        <fullName evidence="13">Uncharacterized protein</fullName>
    </submittedName>
</protein>
<dbReference type="PANTHER" id="PTHR12714:SF9">
    <property type="entry name" value="PROTEIN-S-ISOPRENYLCYSTEINE O-METHYLTRANSFERASE"/>
    <property type="match status" value="1"/>
</dbReference>
<dbReference type="Pfam" id="PF04191">
    <property type="entry name" value="PEMT"/>
    <property type="match status" value="1"/>
</dbReference>
<evidence type="ECO:0000256" key="2">
    <source>
        <dbReference type="ARBA" id="ARBA00022516"/>
    </source>
</evidence>
<keyword evidence="6" id="KW-0256">Endoplasmic reticulum</keyword>
<keyword evidence="9 12" id="KW-0472">Membrane</keyword>
<evidence type="ECO:0000313" key="14">
    <source>
        <dbReference type="Proteomes" id="UP000054342"/>
    </source>
</evidence>
<evidence type="ECO:0000256" key="12">
    <source>
        <dbReference type="SAM" id="Phobius"/>
    </source>
</evidence>
<evidence type="ECO:0000256" key="11">
    <source>
        <dbReference type="ARBA" id="ARBA00023264"/>
    </source>
</evidence>
<feature type="transmembrane region" description="Helical" evidence="12">
    <location>
        <begin position="12"/>
        <end position="35"/>
    </location>
</feature>
<keyword evidence="3" id="KW-0808">Transferase</keyword>
<evidence type="ECO:0000256" key="5">
    <source>
        <dbReference type="ARBA" id="ARBA00022692"/>
    </source>
</evidence>
<evidence type="ECO:0000313" key="13">
    <source>
        <dbReference type="EMBL" id="KIW62042.1"/>
    </source>
</evidence>
<dbReference type="InterPro" id="IPR007318">
    <property type="entry name" value="Phopholipid_MeTrfase"/>
</dbReference>
<sequence length="253" mass="28537">MDLAKILDVNLNLTFSSITLALACLMTGYLTALAITPPNPNPENTDVDDRYRHILTPQTIARRKLFYTVLSVYHAVLVLTQPGHGHGHGPDSPSLPLVCPFPSNLNHSLLLTWSPYMLVGLGLVCFIGVPLRLAAYRALGRNFTFTLQKPSELNTTGLYRWMQHPSYTGTALVRGGCMCIFLRWDGVLGCWIPPAVRAWLDGWGWAMYVFMGVVVMRAVRGRVSDEEKMLKEKFEDTWVEWHRSTKRFVPGLF</sequence>
<keyword evidence="8" id="KW-0443">Lipid metabolism</keyword>
<keyword evidence="5 12" id="KW-0812">Transmembrane</keyword>
<dbReference type="GO" id="GO:0005783">
    <property type="term" value="C:endoplasmic reticulum"/>
    <property type="evidence" value="ECO:0007669"/>
    <property type="project" value="TreeGrafter"/>
</dbReference>
<feature type="transmembrane region" description="Helical" evidence="12">
    <location>
        <begin position="202"/>
        <end position="219"/>
    </location>
</feature>
<proteinExistence type="predicted"/>
<evidence type="ECO:0000256" key="9">
    <source>
        <dbReference type="ARBA" id="ARBA00023136"/>
    </source>
</evidence>
<evidence type="ECO:0000256" key="8">
    <source>
        <dbReference type="ARBA" id="ARBA00023098"/>
    </source>
</evidence>
<feature type="transmembrane region" description="Helical" evidence="12">
    <location>
        <begin position="171"/>
        <end position="196"/>
    </location>
</feature>
<keyword evidence="11" id="KW-1208">Phospholipid metabolism</keyword>
<keyword evidence="7 12" id="KW-1133">Transmembrane helix</keyword>
<dbReference type="GO" id="GO:0008654">
    <property type="term" value="P:phospholipid biosynthetic process"/>
    <property type="evidence" value="ECO:0007669"/>
    <property type="project" value="UniProtKB-KW"/>
</dbReference>
<name>A0A0D2DIC8_9EURO</name>
<dbReference type="RefSeq" id="XP_013322626.1">
    <property type="nucleotide sequence ID" value="XM_013467172.1"/>
</dbReference>
<accession>A0A0D2DIC8</accession>
<gene>
    <name evidence="13" type="ORF">PV05_02095</name>
</gene>
<dbReference type="STRING" id="348802.A0A0D2DIC8"/>
<dbReference type="GO" id="GO:0004671">
    <property type="term" value="F:protein C-terminal S-isoprenylcysteine carboxyl O-methyltransferase activity"/>
    <property type="evidence" value="ECO:0007669"/>
    <property type="project" value="TreeGrafter"/>
</dbReference>
<keyword evidence="10" id="KW-0594">Phospholipid biosynthesis</keyword>
<reference evidence="13 14" key="1">
    <citation type="submission" date="2015-01" db="EMBL/GenBank/DDBJ databases">
        <title>The Genome Sequence of Exophiala xenobiotica CBS118157.</title>
        <authorList>
            <consortium name="The Broad Institute Genomics Platform"/>
            <person name="Cuomo C."/>
            <person name="de Hoog S."/>
            <person name="Gorbushina A."/>
            <person name="Stielow B."/>
            <person name="Teixiera M."/>
            <person name="Abouelleil A."/>
            <person name="Chapman S.B."/>
            <person name="Priest M."/>
            <person name="Young S.K."/>
            <person name="Wortman J."/>
            <person name="Nusbaum C."/>
            <person name="Birren B."/>
        </authorList>
    </citation>
    <scope>NUCLEOTIDE SEQUENCE [LARGE SCALE GENOMIC DNA]</scope>
    <source>
        <strain evidence="13 14">CBS 118157</strain>
    </source>
</reference>
<dbReference type="PROSITE" id="PS51257">
    <property type="entry name" value="PROKAR_LIPOPROTEIN"/>
    <property type="match status" value="1"/>
</dbReference>
<comment type="subcellular location">
    <subcellularLocation>
        <location evidence="1">Endomembrane system</location>
        <topology evidence="1">Multi-pass membrane protein</topology>
    </subcellularLocation>
</comment>
<organism evidence="13 14">
    <name type="scientific">Exophiala xenobiotica</name>
    <dbReference type="NCBI Taxonomy" id="348802"/>
    <lineage>
        <taxon>Eukaryota</taxon>
        <taxon>Fungi</taxon>
        <taxon>Dikarya</taxon>
        <taxon>Ascomycota</taxon>
        <taxon>Pezizomycotina</taxon>
        <taxon>Eurotiomycetes</taxon>
        <taxon>Chaetothyriomycetidae</taxon>
        <taxon>Chaetothyriales</taxon>
        <taxon>Herpotrichiellaceae</taxon>
        <taxon>Exophiala</taxon>
    </lineage>
</organism>
<dbReference type="PANTHER" id="PTHR12714">
    <property type="entry name" value="PROTEIN-S ISOPRENYLCYSTEINE O-METHYLTRANSFERASE"/>
    <property type="match status" value="1"/>
</dbReference>
<keyword evidence="14" id="KW-1185">Reference proteome</keyword>